<dbReference type="AlphaFoldDB" id="A0A6G0PZ04"/>
<comment type="caution">
    <text evidence="1">The sequence shown here is derived from an EMBL/GenBank/DDBJ whole genome shotgun (WGS) entry which is preliminary data.</text>
</comment>
<evidence type="ECO:0000313" key="1">
    <source>
        <dbReference type="EMBL" id="KAE9261883.1"/>
    </source>
</evidence>
<feature type="non-terminal residue" evidence="1">
    <location>
        <position position="143"/>
    </location>
</feature>
<evidence type="ECO:0000313" key="2">
    <source>
        <dbReference type="Proteomes" id="UP000486351"/>
    </source>
</evidence>
<protein>
    <submittedName>
        <fullName evidence="1">Uncharacterized protein</fullName>
    </submittedName>
</protein>
<organism evidence="1 2">
    <name type="scientific">Phytophthora fragariae</name>
    <dbReference type="NCBI Taxonomy" id="53985"/>
    <lineage>
        <taxon>Eukaryota</taxon>
        <taxon>Sar</taxon>
        <taxon>Stramenopiles</taxon>
        <taxon>Oomycota</taxon>
        <taxon>Peronosporomycetes</taxon>
        <taxon>Peronosporales</taxon>
        <taxon>Peronosporaceae</taxon>
        <taxon>Phytophthora</taxon>
    </lineage>
</organism>
<name>A0A6G0PZ04_9STRA</name>
<reference evidence="1 2" key="1">
    <citation type="submission" date="2018-09" db="EMBL/GenBank/DDBJ databases">
        <title>Genomic investigation of the strawberry pathogen Phytophthora fragariae indicates pathogenicity is determined by transcriptional variation in three key races.</title>
        <authorList>
            <person name="Adams T.M."/>
            <person name="Armitage A.D."/>
            <person name="Sobczyk M.K."/>
            <person name="Bates H.J."/>
            <person name="Dunwell J.M."/>
            <person name="Nellist C.F."/>
            <person name="Harrison R.J."/>
        </authorList>
    </citation>
    <scope>NUCLEOTIDE SEQUENCE [LARGE SCALE GENOMIC DNA]</scope>
    <source>
        <strain evidence="1 2">NOV-77</strain>
    </source>
</reference>
<dbReference type="Proteomes" id="UP000486351">
    <property type="component" value="Unassembled WGS sequence"/>
</dbReference>
<accession>A0A6G0PZ04</accession>
<sequence>MSVVTVFTFVVTTRSTRSSSCPNKIFFVLDSSFVFSVVLPLRATYSRRSPPCRSWTVRPGEPAICERRTPATTFAARFPRSPASHSVSAAGKLRSSFRSRFLVWALLRGVSSLLTRVAHLLIRAFVCYMPILTTPPASRRSCV</sequence>
<gene>
    <name evidence="1" type="ORF">PF008_g32743</name>
</gene>
<dbReference type="EMBL" id="QXFY01009903">
    <property type="protein sequence ID" value="KAE9261883.1"/>
    <property type="molecule type" value="Genomic_DNA"/>
</dbReference>
<proteinExistence type="predicted"/>